<dbReference type="PANTHER" id="PTHR24128">
    <property type="entry name" value="HOMEOBOX PROTEIN WARIAI"/>
    <property type="match status" value="1"/>
</dbReference>
<dbReference type="Gene3D" id="1.25.40.20">
    <property type="entry name" value="Ankyrin repeat-containing domain"/>
    <property type="match status" value="2"/>
</dbReference>
<keyword evidence="2" id="KW-1133">Transmembrane helix</keyword>
<evidence type="ECO:0000313" key="5">
    <source>
        <dbReference type="RefSeq" id="XP_022748014.1"/>
    </source>
</evidence>
<sequence length="520" mass="58879">MDENLRKAAQEGNVDELYASIQRDCHVLRHIDEMEFVDTPLHVAAAEGCIDFAMEIMTLKPTFRSEYMVNSLNQQGFSPVHIAMDKGHKELVLLLLENNKDLVRVKGKKGETPLHYAITREHNLDLIARFLEVCPECILDVTTTNETALHIATRNNELKALKLLCGMLRRTDYREDVVNPKDRNGDTTLHIAARDNRHESDCIISAKSLIKQMLKLLLQCKADKHATNQAGSTALDIAQQLDNIESIRILRGCFIPRVSTLIYKLHKQIFKYVKKASAVIFQDMENISIEDRNALLVILGLLLTATYQASLSPPGCVWQGDNSSNSTTNQGDEEKIPGKSVMNEITFLSFYIPTSAVFIVTFFLTLGLLKPFPRGFRTALQILLAFLAICFYKSISFLAPTHLATLVIDLFSDTVFVLMMFMCFAHRVSKICVIILGCWLFPTAYPFEGLMGNLVVGCWLFIFLYDEFWKGTASLVGYCLLLVGLGDRRWIVQPTFMLGCWLLLSLCRFCIKRCNKYCNT</sequence>
<dbReference type="SUPFAM" id="SSF48403">
    <property type="entry name" value="Ankyrin repeat"/>
    <property type="match status" value="1"/>
</dbReference>
<protein>
    <submittedName>
        <fullName evidence="5">Ankyrin repeat-containing protein BDA1-like</fullName>
    </submittedName>
</protein>
<organism evidence="4 5">
    <name type="scientific">Durio zibethinus</name>
    <name type="common">Durian</name>
    <dbReference type="NCBI Taxonomy" id="66656"/>
    <lineage>
        <taxon>Eukaryota</taxon>
        <taxon>Viridiplantae</taxon>
        <taxon>Streptophyta</taxon>
        <taxon>Embryophyta</taxon>
        <taxon>Tracheophyta</taxon>
        <taxon>Spermatophyta</taxon>
        <taxon>Magnoliopsida</taxon>
        <taxon>eudicotyledons</taxon>
        <taxon>Gunneridae</taxon>
        <taxon>Pentapetalae</taxon>
        <taxon>rosids</taxon>
        <taxon>malvids</taxon>
        <taxon>Malvales</taxon>
        <taxon>Malvaceae</taxon>
        <taxon>Helicteroideae</taxon>
        <taxon>Durio</taxon>
    </lineage>
</organism>
<feature type="domain" description="PGG" evidence="3">
    <location>
        <begin position="290"/>
        <end position="407"/>
    </location>
</feature>
<feature type="repeat" description="ANK" evidence="1">
    <location>
        <begin position="184"/>
        <end position="229"/>
    </location>
</feature>
<feature type="transmembrane region" description="Helical" evidence="2">
    <location>
        <begin position="415"/>
        <end position="440"/>
    </location>
</feature>
<evidence type="ECO:0000256" key="2">
    <source>
        <dbReference type="SAM" id="Phobius"/>
    </source>
</evidence>
<feature type="transmembrane region" description="Helical" evidence="2">
    <location>
        <begin position="447"/>
        <end position="465"/>
    </location>
</feature>
<dbReference type="InterPro" id="IPR036770">
    <property type="entry name" value="Ankyrin_rpt-contain_sf"/>
</dbReference>
<feature type="repeat" description="ANK" evidence="1">
    <location>
        <begin position="75"/>
        <end position="102"/>
    </location>
</feature>
<evidence type="ECO:0000256" key="1">
    <source>
        <dbReference type="PROSITE-ProRule" id="PRU00023"/>
    </source>
</evidence>
<keyword evidence="2" id="KW-0812">Transmembrane</keyword>
<dbReference type="PANTHER" id="PTHR24128:SF46">
    <property type="entry name" value="ALPHA-LATROTOXIN-LHE1A-LIKE ISOFORM X1"/>
    <property type="match status" value="1"/>
</dbReference>
<dbReference type="InterPro" id="IPR026961">
    <property type="entry name" value="PGG_dom"/>
</dbReference>
<feature type="transmembrane region" description="Helical" evidence="2">
    <location>
        <begin position="294"/>
        <end position="311"/>
    </location>
</feature>
<dbReference type="KEGG" id="dzi:111297625"/>
<dbReference type="GeneID" id="111297625"/>
<evidence type="ECO:0000259" key="3">
    <source>
        <dbReference type="Pfam" id="PF13962"/>
    </source>
</evidence>
<dbReference type="Proteomes" id="UP000515121">
    <property type="component" value="Unplaced"/>
</dbReference>
<feature type="transmembrane region" description="Helical" evidence="2">
    <location>
        <begin position="490"/>
        <end position="511"/>
    </location>
</feature>
<accession>A0A6P5Z5L8</accession>
<gene>
    <name evidence="5" type="primary">LOC111297625</name>
</gene>
<proteinExistence type="predicted"/>
<dbReference type="InterPro" id="IPR002110">
    <property type="entry name" value="Ankyrin_rpt"/>
</dbReference>
<dbReference type="SMART" id="SM00248">
    <property type="entry name" value="ANK"/>
    <property type="match status" value="5"/>
</dbReference>
<feature type="transmembrane region" description="Helical" evidence="2">
    <location>
        <begin position="350"/>
        <end position="369"/>
    </location>
</feature>
<dbReference type="Pfam" id="PF12796">
    <property type="entry name" value="Ank_2"/>
    <property type="match status" value="2"/>
</dbReference>
<dbReference type="PROSITE" id="PS50088">
    <property type="entry name" value="ANK_REPEAT"/>
    <property type="match status" value="2"/>
</dbReference>
<dbReference type="RefSeq" id="XP_022748014.1">
    <property type="nucleotide sequence ID" value="XM_022892279.1"/>
</dbReference>
<name>A0A6P5Z5L8_DURZI</name>
<evidence type="ECO:0000313" key="4">
    <source>
        <dbReference type="Proteomes" id="UP000515121"/>
    </source>
</evidence>
<dbReference type="PROSITE" id="PS50297">
    <property type="entry name" value="ANK_REP_REGION"/>
    <property type="match status" value="1"/>
</dbReference>
<reference evidence="5" key="1">
    <citation type="submission" date="2025-08" db="UniProtKB">
        <authorList>
            <consortium name="RefSeq"/>
        </authorList>
    </citation>
    <scope>IDENTIFICATION</scope>
    <source>
        <tissue evidence="5">Fruit stalk</tissue>
    </source>
</reference>
<dbReference type="Pfam" id="PF13962">
    <property type="entry name" value="PGG"/>
    <property type="match status" value="1"/>
</dbReference>
<feature type="transmembrane region" description="Helical" evidence="2">
    <location>
        <begin position="376"/>
        <end position="395"/>
    </location>
</feature>
<dbReference type="OrthoDB" id="674805at2759"/>
<keyword evidence="4" id="KW-1185">Reference proteome</keyword>
<dbReference type="AlphaFoldDB" id="A0A6P5Z5L8"/>
<keyword evidence="1" id="KW-0040">ANK repeat</keyword>
<keyword evidence="2" id="KW-0472">Membrane</keyword>